<evidence type="ECO:0000313" key="1">
    <source>
        <dbReference type="EMBL" id="CAF4423861.1"/>
    </source>
</evidence>
<sequence>MNAQSYFEIEYSIDKVSAPIKETNDSDSDEQFEYEADDEVQQREKIKFTLSMADIDDHKRQLTFCNVDVQQNMIYKKVLLNEQLLLLKLIEKIYLILVKLETAGHPNFQLRKDNYEIHDRFGDINKILSEVRNNQDNNEQQLELSIKN</sequence>
<feature type="non-terminal residue" evidence="1">
    <location>
        <position position="148"/>
    </location>
</feature>
<accession>A0A820QGR5</accession>
<feature type="non-terminal residue" evidence="1">
    <location>
        <position position="1"/>
    </location>
</feature>
<dbReference type="EMBL" id="CAJOAY010031153">
    <property type="protein sequence ID" value="CAF4423861.1"/>
    <property type="molecule type" value="Genomic_DNA"/>
</dbReference>
<evidence type="ECO:0000313" key="2">
    <source>
        <dbReference type="Proteomes" id="UP000663881"/>
    </source>
</evidence>
<dbReference type="Proteomes" id="UP000663881">
    <property type="component" value="Unassembled WGS sequence"/>
</dbReference>
<protein>
    <submittedName>
        <fullName evidence="1">Uncharacterized protein</fullName>
    </submittedName>
</protein>
<reference evidence="1" key="1">
    <citation type="submission" date="2021-02" db="EMBL/GenBank/DDBJ databases">
        <authorList>
            <person name="Nowell W R."/>
        </authorList>
    </citation>
    <scope>NUCLEOTIDE SEQUENCE</scope>
</reference>
<name>A0A820QGR5_9BILA</name>
<dbReference type="AlphaFoldDB" id="A0A820QGR5"/>
<gene>
    <name evidence="1" type="ORF">OKA104_LOCUS52685</name>
</gene>
<proteinExistence type="predicted"/>
<organism evidence="1 2">
    <name type="scientific">Adineta steineri</name>
    <dbReference type="NCBI Taxonomy" id="433720"/>
    <lineage>
        <taxon>Eukaryota</taxon>
        <taxon>Metazoa</taxon>
        <taxon>Spiralia</taxon>
        <taxon>Gnathifera</taxon>
        <taxon>Rotifera</taxon>
        <taxon>Eurotatoria</taxon>
        <taxon>Bdelloidea</taxon>
        <taxon>Adinetida</taxon>
        <taxon>Adinetidae</taxon>
        <taxon>Adineta</taxon>
    </lineage>
</organism>
<comment type="caution">
    <text evidence="1">The sequence shown here is derived from an EMBL/GenBank/DDBJ whole genome shotgun (WGS) entry which is preliminary data.</text>
</comment>